<dbReference type="SUPFAM" id="SSF46785">
    <property type="entry name" value="Winged helix' DNA-binding domain"/>
    <property type="match status" value="1"/>
</dbReference>
<dbReference type="InterPro" id="IPR036388">
    <property type="entry name" value="WH-like_DNA-bd_sf"/>
</dbReference>
<dbReference type="PRINTS" id="PR00033">
    <property type="entry name" value="HTHASNC"/>
</dbReference>
<evidence type="ECO:0000256" key="3">
    <source>
        <dbReference type="ARBA" id="ARBA00023163"/>
    </source>
</evidence>
<dbReference type="SUPFAM" id="SSF54909">
    <property type="entry name" value="Dimeric alpha+beta barrel"/>
    <property type="match status" value="1"/>
</dbReference>
<dbReference type="RefSeq" id="WP_182833091.1">
    <property type="nucleotide sequence ID" value="NZ_JACJFN010000001.1"/>
</dbReference>
<dbReference type="GO" id="GO:0006355">
    <property type="term" value="P:regulation of DNA-templated transcription"/>
    <property type="evidence" value="ECO:0007669"/>
    <property type="project" value="UniProtKB-ARBA"/>
</dbReference>
<dbReference type="PROSITE" id="PS00519">
    <property type="entry name" value="HTH_ASNC_1"/>
    <property type="match status" value="1"/>
</dbReference>
<dbReference type="Proteomes" id="UP000581189">
    <property type="component" value="Unassembled WGS sequence"/>
</dbReference>
<dbReference type="InterPro" id="IPR000485">
    <property type="entry name" value="AsnC-type_HTH_dom"/>
</dbReference>
<protein>
    <submittedName>
        <fullName evidence="5">Lrp/AsnC family transcriptional regulator</fullName>
    </submittedName>
</protein>
<keyword evidence="1" id="KW-0805">Transcription regulation</keyword>
<evidence type="ECO:0000256" key="1">
    <source>
        <dbReference type="ARBA" id="ARBA00023015"/>
    </source>
</evidence>
<dbReference type="PANTHER" id="PTHR30154">
    <property type="entry name" value="LEUCINE-RESPONSIVE REGULATORY PROTEIN"/>
    <property type="match status" value="1"/>
</dbReference>
<evidence type="ECO:0000313" key="5">
    <source>
        <dbReference type="EMBL" id="MBB1517685.1"/>
    </source>
</evidence>
<feature type="domain" description="HTH asnC-type" evidence="4">
    <location>
        <begin position="1"/>
        <end position="52"/>
    </location>
</feature>
<evidence type="ECO:0000259" key="4">
    <source>
        <dbReference type="PROSITE" id="PS50956"/>
    </source>
</evidence>
<dbReference type="InterPro" id="IPR036390">
    <property type="entry name" value="WH_DNA-bd_sf"/>
</dbReference>
<evidence type="ECO:0000313" key="6">
    <source>
        <dbReference type="Proteomes" id="UP000581189"/>
    </source>
</evidence>
<dbReference type="PROSITE" id="PS50956">
    <property type="entry name" value="HTH_ASNC_2"/>
    <property type="match status" value="1"/>
</dbReference>
<gene>
    <name evidence="5" type="ORF">H3H45_00440</name>
</gene>
<dbReference type="GO" id="GO:0043565">
    <property type="term" value="F:sequence-specific DNA binding"/>
    <property type="evidence" value="ECO:0007669"/>
    <property type="project" value="InterPro"/>
</dbReference>
<dbReference type="Gene3D" id="3.30.70.920">
    <property type="match status" value="1"/>
</dbReference>
<dbReference type="Pfam" id="PF13404">
    <property type="entry name" value="HTH_AsnC-type"/>
    <property type="match status" value="1"/>
</dbReference>
<dbReference type="GO" id="GO:0043200">
    <property type="term" value="P:response to amino acid"/>
    <property type="evidence" value="ECO:0007669"/>
    <property type="project" value="TreeGrafter"/>
</dbReference>
<dbReference type="InterPro" id="IPR019888">
    <property type="entry name" value="Tscrpt_reg_AsnC-like"/>
</dbReference>
<proteinExistence type="predicted"/>
<dbReference type="InterPro" id="IPR019887">
    <property type="entry name" value="Tscrpt_reg_AsnC/Lrp_C"/>
</dbReference>
<dbReference type="GO" id="GO:0005829">
    <property type="term" value="C:cytosol"/>
    <property type="evidence" value="ECO:0007669"/>
    <property type="project" value="TreeGrafter"/>
</dbReference>
<organism evidence="5 6">
    <name type="scientific">Aquipseudomonas guryensis</name>
    <dbReference type="NCBI Taxonomy" id="2759165"/>
    <lineage>
        <taxon>Bacteria</taxon>
        <taxon>Pseudomonadati</taxon>
        <taxon>Pseudomonadota</taxon>
        <taxon>Gammaproteobacteria</taxon>
        <taxon>Pseudomonadales</taxon>
        <taxon>Pseudomonadaceae</taxon>
        <taxon>Aquipseudomonas</taxon>
    </lineage>
</organism>
<name>A0A7W4D807_9GAMM</name>
<dbReference type="PANTHER" id="PTHR30154:SF34">
    <property type="entry name" value="TRANSCRIPTIONAL REGULATOR AZLB"/>
    <property type="match status" value="1"/>
</dbReference>
<dbReference type="Gene3D" id="1.10.10.10">
    <property type="entry name" value="Winged helix-like DNA-binding domain superfamily/Winged helix DNA-binding domain"/>
    <property type="match status" value="1"/>
</dbReference>
<evidence type="ECO:0000256" key="2">
    <source>
        <dbReference type="ARBA" id="ARBA00023125"/>
    </source>
</evidence>
<accession>A0A7W4D807</accession>
<dbReference type="Pfam" id="PF01037">
    <property type="entry name" value="AsnC_trans_reg"/>
    <property type="match status" value="1"/>
</dbReference>
<dbReference type="SMART" id="SM00344">
    <property type="entry name" value="HTH_ASNC"/>
    <property type="match status" value="1"/>
</dbReference>
<keyword evidence="3" id="KW-0804">Transcription</keyword>
<dbReference type="InterPro" id="IPR011008">
    <property type="entry name" value="Dimeric_a/b-barrel"/>
</dbReference>
<sequence length="139" mass="15797">MDKFDHQILALLREDARTSVSQIAREVNLSRSAVGERIRQLEQGGVIRGYHACVVEPEGAAVKAFLELFYTNGRCQDYVERMRVHPEIRQCCGISGETDMLVQVEAASMARLSEIRGEIENYPGMQRVKTHMVVQEWAM</sequence>
<dbReference type="CDD" id="cd00090">
    <property type="entry name" value="HTH_ARSR"/>
    <property type="match status" value="1"/>
</dbReference>
<keyword evidence="2" id="KW-0238">DNA-binding</keyword>
<comment type="caution">
    <text evidence="5">The sequence shown here is derived from an EMBL/GenBank/DDBJ whole genome shotgun (WGS) entry which is preliminary data.</text>
</comment>
<dbReference type="InterPro" id="IPR019885">
    <property type="entry name" value="Tscrpt_reg_HTH_AsnC-type_CS"/>
</dbReference>
<dbReference type="EMBL" id="JACJFN010000001">
    <property type="protein sequence ID" value="MBB1517685.1"/>
    <property type="molecule type" value="Genomic_DNA"/>
</dbReference>
<reference evidence="5 6" key="1">
    <citation type="submission" date="2020-08" db="EMBL/GenBank/DDBJ databases">
        <authorList>
            <person name="Kim C.M."/>
        </authorList>
    </citation>
    <scope>NUCLEOTIDE SEQUENCE [LARGE SCALE GENOMIC DNA]</scope>
    <source>
        <strain evidence="5 6">SR9</strain>
    </source>
</reference>
<keyword evidence="6" id="KW-1185">Reference proteome</keyword>
<dbReference type="InterPro" id="IPR011991">
    <property type="entry name" value="ArsR-like_HTH"/>
</dbReference>
<dbReference type="AlphaFoldDB" id="A0A7W4D807"/>